<evidence type="ECO:0000313" key="2">
    <source>
        <dbReference type="Proteomes" id="UP001062846"/>
    </source>
</evidence>
<comment type="caution">
    <text evidence="1">The sequence shown here is derived from an EMBL/GenBank/DDBJ whole genome shotgun (WGS) entry which is preliminary data.</text>
</comment>
<accession>A0ACC0L753</accession>
<evidence type="ECO:0000313" key="1">
    <source>
        <dbReference type="EMBL" id="KAI8524076.1"/>
    </source>
</evidence>
<gene>
    <name evidence="1" type="ORF">RHMOL_Rhmol13G0121100</name>
</gene>
<organism evidence="1 2">
    <name type="scientific">Rhododendron molle</name>
    <name type="common">Chinese azalea</name>
    <name type="synonym">Azalea mollis</name>
    <dbReference type="NCBI Taxonomy" id="49168"/>
    <lineage>
        <taxon>Eukaryota</taxon>
        <taxon>Viridiplantae</taxon>
        <taxon>Streptophyta</taxon>
        <taxon>Embryophyta</taxon>
        <taxon>Tracheophyta</taxon>
        <taxon>Spermatophyta</taxon>
        <taxon>Magnoliopsida</taxon>
        <taxon>eudicotyledons</taxon>
        <taxon>Gunneridae</taxon>
        <taxon>Pentapetalae</taxon>
        <taxon>asterids</taxon>
        <taxon>Ericales</taxon>
        <taxon>Ericaceae</taxon>
        <taxon>Ericoideae</taxon>
        <taxon>Rhodoreae</taxon>
        <taxon>Rhododendron</taxon>
    </lineage>
</organism>
<sequence length="165" mass="19263">MYSSDYGIKKQKNNEGQDINKETECCPICNMEVEDLDHLFVSCSLSLELWAHFPNLKLDLPRLHKPSRFRRGHPRGMRSMGAGNLWASRRLYQPRSRAFGDLDMNCMLMIKNQILRWRLLSSMKDLQKIPNTLGEGNQVAECFAKMVIKQETWLVTLMTLPRSRF</sequence>
<dbReference type="EMBL" id="CM046400">
    <property type="protein sequence ID" value="KAI8524076.1"/>
    <property type="molecule type" value="Genomic_DNA"/>
</dbReference>
<keyword evidence="2" id="KW-1185">Reference proteome</keyword>
<protein>
    <submittedName>
        <fullName evidence="1">Uncharacterized protein</fullName>
    </submittedName>
</protein>
<proteinExistence type="predicted"/>
<reference evidence="1" key="1">
    <citation type="submission" date="2022-02" db="EMBL/GenBank/DDBJ databases">
        <title>Plant Genome Project.</title>
        <authorList>
            <person name="Zhang R.-G."/>
        </authorList>
    </citation>
    <scope>NUCLEOTIDE SEQUENCE</scope>
    <source>
        <strain evidence="1">AT1</strain>
    </source>
</reference>
<dbReference type="Proteomes" id="UP001062846">
    <property type="component" value="Chromosome 13"/>
</dbReference>
<name>A0ACC0L753_RHOML</name>